<proteinExistence type="inferred from homology"/>
<evidence type="ECO:0000256" key="1">
    <source>
        <dbReference type="ARBA" id="ARBA00006817"/>
    </source>
</evidence>
<organism evidence="3 4">
    <name type="scientific">Glaciihabitans tibetensis</name>
    <dbReference type="NCBI Taxonomy" id="1266600"/>
    <lineage>
        <taxon>Bacteria</taxon>
        <taxon>Bacillati</taxon>
        <taxon>Actinomycetota</taxon>
        <taxon>Actinomycetes</taxon>
        <taxon>Micrococcales</taxon>
        <taxon>Microbacteriaceae</taxon>
        <taxon>Glaciihabitans</taxon>
    </lineage>
</organism>
<comment type="similarity">
    <text evidence="1">Belongs to the AHA1 family.</text>
</comment>
<dbReference type="Proteomes" id="UP000237983">
    <property type="component" value="Unassembled WGS sequence"/>
</dbReference>
<dbReference type="RefSeq" id="WP_106211965.1">
    <property type="nucleotide sequence ID" value="NZ_PVTL01000004.1"/>
</dbReference>
<evidence type="ECO:0000313" key="3">
    <source>
        <dbReference type="EMBL" id="PRY68476.1"/>
    </source>
</evidence>
<evidence type="ECO:0000259" key="2">
    <source>
        <dbReference type="Pfam" id="PF08327"/>
    </source>
</evidence>
<feature type="domain" description="Activator of Hsp90 ATPase homologue 1/2-like C-terminal" evidence="2">
    <location>
        <begin position="29"/>
        <end position="142"/>
    </location>
</feature>
<sequence length="173" mass="19093">MASAPIPTGRLFRAENSLYDLTLVRSFRAAPGALWEWITHPQRTAKWIGPWRGEAGTGRSIELQLTGEEGAPWTTVRIEDCEPPHLLAVSTVDDAGSMELQVRLTERNGETELTFVHHLTDPAAAESMGPGWEYYLDALVAAHNGLPAPNFSDYYPAQAEHFVAEARHALSRS</sequence>
<dbReference type="InterPro" id="IPR013538">
    <property type="entry name" value="ASHA1/2-like_C"/>
</dbReference>
<gene>
    <name evidence="3" type="ORF">B0I08_104178</name>
</gene>
<comment type="caution">
    <text evidence="3">The sequence shown here is derived from an EMBL/GenBank/DDBJ whole genome shotgun (WGS) entry which is preliminary data.</text>
</comment>
<protein>
    <submittedName>
        <fullName evidence="3">Uncharacterized protein YndB with AHSA1/START domain</fullName>
    </submittedName>
</protein>
<dbReference type="AlphaFoldDB" id="A0A2T0VE56"/>
<dbReference type="CDD" id="cd08899">
    <property type="entry name" value="SRPBCC_CalC_Aha1-like_6"/>
    <property type="match status" value="1"/>
</dbReference>
<dbReference type="EMBL" id="PVTL01000004">
    <property type="protein sequence ID" value="PRY68476.1"/>
    <property type="molecule type" value="Genomic_DNA"/>
</dbReference>
<keyword evidence="4" id="KW-1185">Reference proteome</keyword>
<dbReference type="InterPro" id="IPR023393">
    <property type="entry name" value="START-like_dom_sf"/>
</dbReference>
<dbReference type="Pfam" id="PF08327">
    <property type="entry name" value="AHSA1"/>
    <property type="match status" value="1"/>
</dbReference>
<evidence type="ECO:0000313" key="4">
    <source>
        <dbReference type="Proteomes" id="UP000237983"/>
    </source>
</evidence>
<reference evidence="3 4" key="1">
    <citation type="submission" date="2018-03" db="EMBL/GenBank/DDBJ databases">
        <title>Genomic Encyclopedia of Type Strains, Phase III (KMG-III): the genomes of soil and plant-associated and newly described type strains.</title>
        <authorList>
            <person name="Whitman W."/>
        </authorList>
    </citation>
    <scope>NUCLEOTIDE SEQUENCE [LARGE SCALE GENOMIC DNA]</scope>
    <source>
        <strain evidence="3 4">CGMCC 1.12484</strain>
    </source>
</reference>
<name>A0A2T0VE56_9MICO</name>
<dbReference type="SUPFAM" id="SSF55961">
    <property type="entry name" value="Bet v1-like"/>
    <property type="match status" value="1"/>
</dbReference>
<dbReference type="OrthoDB" id="8117292at2"/>
<dbReference type="Gene3D" id="3.30.530.20">
    <property type="match status" value="1"/>
</dbReference>
<accession>A0A2T0VE56</accession>